<evidence type="ECO:0000256" key="3">
    <source>
        <dbReference type="PIRSR" id="PIRSR000130-3"/>
    </source>
</evidence>
<name>A0A1F4VE31_UNCKA</name>
<accession>A0A1F4VE31</accession>
<feature type="domain" description="IMP dehydrogenase/GMP reductase" evidence="5">
    <location>
        <begin position="30"/>
        <end position="390"/>
    </location>
</feature>
<dbReference type="FunFam" id="3.20.20.70:FF:000424">
    <property type="entry name" value="Inosine-5'-monophosphate dehydrogenase 2"/>
    <property type="match status" value="1"/>
</dbReference>
<feature type="binding site" evidence="3">
    <location>
        <begin position="144"/>
        <end position="146"/>
    </location>
    <ligand>
        <name>NAD(+)</name>
        <dbReference type="ChEBI" id="CHEBI:57540"/>
    </ligand>
</feature>
<dbReference type="EMBL" id="MEVI01000002">
    <property type="protein sequence ID" value="OGC55429.1"/>
    <property type="molecule type" value="Genomic_DNA"/>
</dbReference>
<dbReference type="GO" id="GO:0003938">
    <property type="term" value="F:IMP dehydrogenase activity"/>
    <property type="evidence" value="ECO:0007669"/>
    <property type="project" value="InterPro"/>
</dbReference>
<evidence type="ECO:0000313" key="7">
    <source>
        <dbReference type="Proteomes" id="UP000176504"/>
    </source>
</evidence>
<dbReference type="InterPro" id="IPR001093">
    <property type="entry name" value="IMP_DH_GMPRt"/>
</dbReference>
<feature type="active site" description="Proton acceptor" evidence="2">
    <location>
        <position position="302"/>
    </location>
</feature>
<keyword evidence="3" id="KW-0520">NAD</keyword>
<feature type="binding site" description="in other chain" evidence="4">
    <location>
        <position position="198"/>
    </location>
    <ligand>
        <name>K(+)</name>
        <dbReference type="ChEBI" id="CHEBI:29103"/>
        <note>ligand shared between two tetrameric partners</note>
    </ligand>
</feature>
<dbReference type="PANTHER" id="PTHR11911">
    <property type="entry name" value="INOSINE-5-MONOPHOSPHATE DEHYDROGENASE RELATED"/>
    <property type="match status" value="1"/>
</dbReference>
<comment type="similarity">
    <text evidence="1">Belongs to the IMPDH/GMPR family.</text>
</comment>
<evidence type="ECO:0000256" key="4">
    <source>
        <dbReference type="PIRSR" id="PIRSR000130-4"/>
    </source>
</evidence>
<dbReference type="GO" id="GO:0005737">
    <property type="term" value="C:cytoplasm"/>
    <property type="evidence" value="ECO:0007669"/>
    <property type="project" value="TreeGrafter"/>
</dbReference>
<feature type="binding site" evidence="3">
    <location>
        <begin position="194"/>
        <end position="196"/>
    </location>
    <ligand>
        <name>NAD(+)</name>
        <dbReference type="ChEBI" id="CHEBI:57540"/>
    </ligand>
</feature>
<dbReference type="Gene3D" id="3.20.20.70">
    <property type="entry name" value="Aldolase class I"/>
    <property type="match status" value="2"/>
</dbReference>
<dbReference type="Proteomes" id="UP000176504">
    <property type="component" value="Unassembled WGS sequence"/>
</dbReference>
<sequence length="400" mass="42736">MQKEETYKNALDTALEPVNPDKPSENIKLALSYDDVLLIPRYSSINSRSEVDTSTQITPNVRLKIPLISINMDSVTGVEMATKLANLGGMGFLPRFDKAEIQAQMATDVKKSGGLVGVAIGCKNGFMERAELLVKAGVDIITLDIAHGHMQKALDATRELKNRFNDVGIISGVVATYEGAKDLFLAGADCVRVGVGPGTICTTRTMTGCGVPQITAVMEAARAAREFKKTILCDGGTKSAGDVVKGLAAGASAVVIGSQFAGCDEANGELVVIRNGTKKHIRIFGIKLFEIAEWGSSEKFKRYNASTSKTEKIKQIKKDGSDKNGDYTDYIEGVESLVPYSGPLEGVVNKILAGVKSGLSYNGASTIEELWEKAEFIQVTHAGIIESGAHHVITTHSTHP</sequence>
<comment type="caution">
    <text evidence="6">The sequence shown here is derived from an EMBL/GenBank/DDBJ whole genome shotgun (WGS) entry which is preliminary data.</text>
</comment>
<dbReference type="SMART" id="SM01240">
    <property type="entry name" value="IMPDH"/>
    <property type="match status" value="1"/>
</dbReference>
<dbReference type="GO" id="GO:0006183">
    <property type="term" value="P:GTP biosynthetic process"/>
    <property type="evidence" value="ECO:0007669"/>
    <property type="project" value="TreeGrafter"/>
</dbReference>
<feature type="active site" description="Thioimidate intermediate" evidence="2">
    <location>
        <position position="201"/>
    </location>
</feature>
<evidence type="ECO:0000256" key="2">
    <source>
        <dbReference type="PIRSR" id="PIRSR000130-1"/>
    </source>
</evidence>
<dbReference type="PANTHER" id="PTHR11911:SF111">
    <property type="entry name" value="INOSINE-5'-MONOPHOSPHATE DEHYDROGENASE"/>
    <property type="match status" value="1"/>
</dbReference>
<dbReference type="InterPro" id="IPR005990">
    <property type="entry name" value="IMP_DH"/>
</dbReference>
<dbReference type="InterPro" id="IPR013785">
    <property type="entry name" value="Aldolase_TIM"/>
</dbReference>
<dbReference type="PIRSF" id="PIRSF000130">
    <property type="entry name" value="IMPDH"/>
    <property type="match status" value="1"/>
</dbReference>
<organism evidence="6 7">
    <name type="scientific">candidate division WWE3 bacterium RIFCSPLOWO2_01_FULL_41_18</name>
    <dbReference type="NCBI Taxonomy" id="1802625"/>
    <lineage>
        <taxon>Bacteria</taxon>
        <taxon>Katanobacteria</taxon>
    </lineage>
</organism>
<feature type="binding site" description="in other chain" evidence="4">
    <location>
        <position position="201"/>
    </location>
    <ligand>
        <name>K(+)</name>
        <dbReference type="ChEBI" id="CHEBI:29103"/>
        <note>ligand shared between two tetrameric partners</note>
    </ligand>
</feature>
<evidence type="ECO:0000259" key="5">
    <source>
        <dbReference type="Pfam" id="PF00478"/>
    </source>
</evidence>
<evidence type="ECO:0000313" key="6">
    <source>
        <dbReference type="EMBL" id="OGC55429.1"/>
    </source>
</evidence>
<feature type="binding site" description="in other chain" evidence="4">
    <location>
        <position position="196"/>
    </location>
    <ligand>
        <name>K(+)</name>
        <dbReference type="ChEBI" id="CHEBI:29103"/>
        <note>ligand shared between two tetrameric partners</note>
    </ligand>
</feature>
<dbReference type="Pfam" id="PF00478">
    <property type="entry name" value="IMPDH"/>
    <property type="match status" value="1"/>
</dbReference>
<proteinExistence type="inferred from homology"/>
<dbReference type="SUPFAM" id="SSF51412">
    <property type="entry name" value="Inosine monophosphate dehydrogenase (IMPDH)"/>
    <property type="match status" value="1"/>
</dbReference>
<dbReference type="CDD" id="cd00381">
    <property type="entry name" value="IMPDH"/>
    <property type="match status" value="1"/>
</dbReference>
<gene>
    <name evidence="6" type="ORF">A3A78_00530</name>
</gene>
<reference evidence="6 7" key="1">
    <citation type="journal article" date="2016" name="Nat. Commun.">
        <title>Thousands of microbial genomes shed light on interconnected biogeochemical processes in an aquifer system.</title>
        <authorList>
            <person name="Anantharaman K."/>
            <person name="Brown C.T."/>
            <person name="Hug L.A."/>
            <person name="Sharon I."/>
            <person name="Castelle C.J."/>
            <person name="Probst A.J."/>
            <person name="Thomas B.C."/>
            <person name="Singh A."/>
            <person name="Wilkins M.J."/>
            <person name="Karaoz U."/>
            <person name="Brodie E.L."/>
            <person name="Williams K.H."/>
            <person name="Hubbard S.S."/>
            <person name="Banfield J.F."/>
        </authorList>
    </citation>
    <scope>NUCLEOTIDE SEQUENCE [LARGE SCALE GENOMIC DNA]</scope>
</reference>
<protein>
    <recommendedName>
        <fullName evidence="5">IMP dehydrogenase/GMP reductase domain-containing protein</fullName>
    </recommendedName>
</protein>
<dbReference type="AlphaFoldDB" id="A0A1F4VE31"/>
<evidence type="ECO:0000256" key="1">
    <source>
        <dbReference type="ARBA" id="ARBA00005502"/>
    </source>
</evidence>
<keyword evidence="4" id="KW-0630">Potassium</keyword>